<feature type="domain" description="PucR C-terminal helix-turn-helix" evidence="2">
    <location>
        <begin position="333"/>
        <end position="380"/>
    </location>
</feature>
<dbReference type="Pfam" id="PF13556">
    <property type="entry name" value="HTH_30"/>
    <property type="match status" value="1"/>
</dbReference>
<evidence type="ECO:0000313" key="6">
    <source>
        <dbReference type="Proteomes" id="UP000005143"/>
    </source>
</evidence>
<dbReference type="AlphaFoldDB" id="H0E914"/>
<name>H0E914_9ACTN</name>
<feature type="domain" description="RsbT co-antagonist protein RsbRD N-terminal" evidence="3">
    <location>
        <begin position="13"/>
        <end position="156"/>
    </location>
</feature>
<dbReference type="InterPro" id="IPR051448">
    <property type="entry name" value="CdaR-like_regulators"/>
</dbReference>
<dbReference type="PANTHER" id="PTHR33744:SF1">
    <property type="entry name" value="DNA-BINDING TRANSCRIPTIONAL ACTIVATOR ADER"/>
    <property type="match status" value="1"/>
</dbReference>
<dbReference type="InterPro" id="IPR042070">
    <property type="entry name" value="PucR_C-HTH_sf"/>
</dbReference>
<dbReference type="PATRIC" id="fig|1097667.3.peg.3299"/>
<dbReference type="InterPro" id="IPR025736">
    <property type="entry name" value="PucR_C-HTH_dom"/>
</dbReference>
<dbReference type="InterPro" id="IPR041522">
    <property type="entry name" value="CdaR_GGDEF"/>
</dbReference>
<evidence type="ECO:0000259" key="2">
    <source>
        <dbReference type="Pfam" id="PF13556"/>
    </source>
</evidence>
<reference evidence="5 6" key="1">
    <citation type="journal article" date="2013" name="Biodegradation">
        <title>Quantitative proteomic analysis of ibuprofen-degrading Patulibacter sp. strain I11.</title>
        <authorList>
            <person name="Almeida B."/>
            <person name="Kjeldal H."/>
            <person name="Lolas I."/>
            <person name="Knudsen A.D."/>
            <person name="Carvalho G."/>
            <person name="Nielsen K.L."/>
            <person name="Barreto Crespo M.T."/>
            <person name="Stensballe A."/>
            <person name="Nielsen J.L."/>
        </authorList>
    </citation>
    <scope>NUCLEOTIDE SEQUENCE [LARGE SCALE GENOMIC DNA]</scope>
    <source>
        <strain evidence="5 6">I11</strain>
    </source>
</reference>
<dbReference type="Proteomes" id="UP000005143">
    <property type="component" value="Unassembled WGS sequence"/>
</dbReference>
<dbReference type="Pfam" id="PF17853">
    <property type="entry name" value="GGDEF_2"/>
    <property type="match status" value="1"/>
</dbReference>
<accession>H0E914</accession>
<feature type="domain" description="CdaR GGDEF-like" evidence="4">
    <location>
        <begin position="178"/>
        <end position="280"/>
    </location>
</feature>
<evidence type="ECO:0000313" key="5">
    <source>
        <dbReference type="EMBL" id="EHN09827.1"/>
    </source>
</evidence>
<protein>
    <submittedName>
        <fullName evidence="5">Uncharacterized protein</fullName>
    </submittedName>
</protein>
<evidence type="ECO:0000259" key="3">
    <source>
        <dbReference type="Pfam" id="PF14361"/>
    </source>
</evidence>
<organism evidence="5 6">
    <name type="scientific">Patulibacter medicamentivorans</name>
    <dbReference type="NCBI Taxonomy" id="1097667"/>
    <lineage>
        <taxon>Bacteria</taxon>
        <taxon>Bacillati</taxon>
        <taxon>Actinomycetota</taxon>
        <taxon>Thermoleophilia</taxon>
        <taxon>Solirubrobacterales</taxon>
        <taxon>Patulibacteraceae</taxon>
        <taxon>Patulibacter</taxon>
    </lineage>
</organism>
<evidence type="ECO:0000259" key="4">
    <source>
        <dbReference type="Pfam" id="PF17853"/>
    </source>
</evidence>
<evidence type="ECO:0000256" key="1">
    <source>
        <dbReference type="ARBA" id="ARBA00006754"/>
    </source>
</evidence>
<comment type="similarity">
    <text evidence="1">Belongs to the CdaR family.</text>
</comment>
<dbReference type="Gene3D" id="1.10.10.2840">
    <property type="entry name" value="PucR C-terminal helix-turn-helix domain"/>
    <property type="match status" value="1"/>
</dbReference>
<gene>
    <name evidence="5" type="ORF">PAI11_33290</name>
</gene>
<dbReference type="InterPro" id="IPR025751">
    <property type="entry name" value="RsbRD_N_dom"/>
</dbReference>
<dbReference type="PANTHER" id="PTHR33744">
    <property type="entry name" value="CARBOHYDRATE DIACID REGULATOR"/>
    <property type="match status" value="1"/>
</dbReference>
<proteinExistence type="inferred from homology"/>
<keyword evidence="6" id="KW-1185">Reference proteome</keyword>
<sequence>MRRLAGEWARGLDDVAREMHAFLTARIPQVSGDPEISDLTLASCASNVEAILSMIRHGIPGSATEAPIAALEHARRMAARGHGIDATLRFYRVGHAYFWERWSAELVGAIDDRERLVTAMRETAAFVFHYIDEVSGQVSTEYLAERERRQRRAAVVRADLVRAVLAGETVDRPGAEQGLGHQFGPRQVAFLCWSDGDPAQLERAAGAVARAHGASRTLMVPEGPHALAGWLNAVGPADPAALLERLREVAPEVGLALGDPGAGIDGFRASHDQARRARRVAELIGGPSPALTAYRDVALIDLLSRDLDAARGFVRAELGELAADDPATRRDRRTLLAVVAPNGGPGVAAHELEVHRNTVLQRVRRAEALRGRSIQERPTELLAALVLADALDRTVLD</sequence>
<dbReference type="EMBL" id="AGUD01000250">
    <property type="protein sequence ID" value="EHN09827.1"/>
    <property type="molecule type" value="Genomic_DNA"/>
</dbReference>
<comment type="caution">
    <text evidence="5">The sequence shown here is derived from an EMBL/GenBank/DDBJ whole genome shotgun (WGS) entry which is preliminary data.</text>
</comment>
<dbReference type="Pfam" id="PF14361">
    <property type="entry name" value="RsbRD_N"/>
    <property type="match status" value="1"/>
</dbReference>